<sequence>MRILAPGFVPVPASDDVAPDIAAAPNGVGEETELASVGYHRGLAAHREAAPPWLANPGIAQAVDSPG</sequence>
<evidence type="ECO:0000313" key="2">
    <source>
        <dbReference type="Proteomes" id="UP000657574"/>
    </source>
</evidence>
<evidence type="ECO:0000313" key="1">
    <source>
        <dbReference type="EMBL" id="GGJ67912.1"/>
    </source>
</evidence>
<dbReference type="Proteomes" id="UP000657574">
    <property type="component" value="Unassembled WGS sequence"/>
</dbReference>
<organism evidence="1 2">
    <name type="scientific">Streptomyces brasiliensis</name>
    <dbReference type="NCBI Taxonomy" id="1954"/>
    <lineage>
        <taxon>Bacteria</taxon>
        <taxon>Bacillati</taxon>
        <taxon>Actinomycetota</taxon>
        <taxon>Actinomycetes</taxon>
        <taxon>Kitasatosporales</taxon>
        <taxon>Streptomycetaceae</taxon>
        <taxon>Streptomyces</taxon>
    </lineage>
</organism>
<reference evidence="1" key="1">
    <citation type="journal article" date="2014" name="Int. J. Syst. Evol. Microbiol.">
        <title>Complete genome sequence of Corynebacterium casei LMG S-19264T (=DSM 44701T), isolated from a smear-ripened cheese.</title>
        <authorList>
            <consortium name="US DOE Joint Genome Institute (JGI-PGF)"/>
            <person name="Walter F."/>
            <person name="Albersmeier A."/>
            <person name="Kalinowski J."/>
            <person name="Ruckert C."/>
        </authorList>
    </citation>
    <scope>NUCLEOTIDE SEQUENCE</scope>
    <source>
        <strain evidence="1">JCM 3086</strain>
    </source>
</reference>
<gene>
    <name evidence="1" type="ORF">GCM10010121_093240</name>
</gene>
<dbReference type="RefSeq" id="WP_229841610.1">
    <property type="nucleotide sequence ID" value="NZ_BMQA01000100.1"/>
</dbReference>
<name>A0A917PA04_9ACTN</name>
<dbReference type="EMBL" id="BMQA01000100">
    <property type="protein sequence ID" value="GGJ67912.1"/>
    <property type="molecule type" value="Genomic_DNA"/>
</dbReference>
<reference evidence="1" key="2">
    <citation type="submission" date="2020-09" db="EMBL/GenBank/DDBJ databases">
        <authorList>
            <person name="Sun Q."/>
            <person name="Ohkuma M."/>
        </authorList>
    </citation>
    <scope>NUCLEOTIDE SEQUENCE</scope>
    <source>
        <strain evidence="1">JCM 3086</strain>
    </source>
</reference>
<dbReference type="AlphaFoldDB" id="A0A917PA04"/>
<keyword evidence="2" id="KW-1185">Reference proteome</keyword>
<comment type="caution">
    <text evidence="1">The sequence shown here is derived from an EMBL/GenBank/DDBJ whole genome shotgun (WGS) entry which is preliminary data.</text>
</comment>
<protein>
    <submittedName>
        <fullName evidence="1">Uncharacterized protein</fullName>
    </submittedName>
</protein>
<accession>A0A917PA04</accession>
<proteinExistence type="predicted"/>